<gene>
    <name evidence="3" type="ORF">BCV72DRAFT_302499</name>
</gene>
<dbReference type="AlphaFoldDB" id="A0A1X0RCN7"/>
<organism evidence="3">
    <name type="scientific">Rhizopus microsporus var. microsporus</name>
    <dbReference type="NCBI Taxonomy" id="86635"/>
    <lineage>
        <taxon>Eukaryota</taxon>
        <taxon>Fungi</taxon>
        <taxon>Fungi incertae sedis</taxon>
        <taxon>Mucoromycota</taxon>
        <taxon>Mucoromycotina</taxon>
        <taxon>Mucoromycetes</taxon>
        <taxon>Mucorales</taxon>
        <taxon>Mucorineae</taxon>
        <taxon>Rhizopodaceae</taxon>
        <taxon>Rhizopus</taxon>
    </lineage>
</organism>
<dbReference type="Proteomes" id="UP000242414">
    <property type="component" value="Unassembled WGS sequence"/>
</dbReference>
<protein>
    <recommendedName>
        <fullName evidence="4">Sequence orphan</fullName>
    </recommendedName>
</protein>
<name>A0A1X0RCN7_RHIZD</name>
<evidence type="ECO:0000256" key="2">
    <source>
        <dbReference type="SAM" id="SignalP"/>
    </source>
</evidence>
<proteinExistence type="predicted"/>
<keyword evidence="1" id="KW-0812">Transmembrane</keyword>
<accession>A0A1X0RCN7</accession>
<dbReference type="VEuPathDB" id="FungiDB:BCV72DRAFT_302499"/>
<dbReference type="OrthoDB" id="73465at2759"/>
<keyword evidence="1" id="KW-0472">Membrane</keyword>
<evidence type="ECO:0008006" key="4">
    <source>
        <dbReference type="Google" id="ProtNLM"/>
    </source>
</evidence>
<feature type="chain" id="PRO_5012462220" description="Sequence orphan" evidence="2">
    <location>
        <begin position="16"/>
        <end position="393"/>
    </location>
</feature>
<reference evidence="3" key="1">
    <citation type="journal article" date="2016" name="Proc. Natl. Acad. Sci. U.S.A.">
        <title>Lipid metabolic changes in an early divergent fungus govern the establishment of a mutualistic symbiosis with endobacteria.</title>
        <authorList>
            <person name="Lastovetsky O.A."/>
            <person name="Gaspar M.L."/>
            <person name="Mondo S.J."/>
            <person name="LaButti K.M."/>
            <person name="Sandor L."/>
            <person name="Grigoriev I.V."/>
            <person name="Henry S.A."/>
            <person name="Pawlowska T.E."/>
        </authorList>
    </citation>
    <scope>NUCLEOTIDE SEQUENCE [LARGE SCALE GENOMIC DNA]</scope>
    <source>
        <strain evidence="3">ATCC 52814</strain>
    </source>
</reference>
<keyword evidence="2" id="KW-0732">Signal</keyword>
<sequence length="393" mass="43603">MIFILILLHVAAVACNKSLCLDQADPLSINSRQWIECPFVSHQNEKRSSQSAPFTVTFHCFDLAPDDCIKAERAFKKAGDMLSSYIVFNEPVRVNATLVSFCKQLTQCDDNSTLGGSLPLRSMPLMNRDGVVRLHPQALVKQLQLSHHPAYAPFDIQSLFNADAPFWFDANDVPIAGHQADFTFVILHELIHGLGFYSGWSDYLVPDALTPSIGALSTDMNLQFMESAMDRLLYILQDATPTSTISQNLDAMVITDELLKTPASDMYRLATTPHTLGLIMANHTLVLETGLTPFRSGSSLSHVAQDIYKNTPDFLMRFSQERGVSLSDAMTRVGTASPLGPATLAVLDELGYTVIDQTQINMNYKHTSQGERNSLVWLVFLVTVVFSFHLLLK</sequence>
<keyword evidence="1" id="KW-1133">Transmembrane helix</keyword>
<evidence type="ECO:0000313" key="3">
    <source>
        <dbReference type="EMBL" id="ORE09804.1"/>
    </source>
</evidence>
<dbReference type="EMBL" id="KV921872">
    <property type="protein sequence ID" value="ORE09804.1"/>
    <property type="molecule type" value="Genomic_DNA"/>
</dbReference>
<feature type="transmembrane region" description="Helical" evidence="1">
    <location>
        <begin position="375"/>
        <end position="392"/>
    </location>
</feature>
<evidence type="ECO:0000256" key="1">
    <source>
        <dbReference type="SAM" id="Phobius"/>
    </source>
</evidence>
<feature type="signal peptide" evidence="2">
    <location>
        <begin position="1"/>
        <end position="15"/>
    </location>
</feature>